<dbReference type="AlphaFoldDB" id="A0A5C6CWE9"/>
<reference evidence="3 4" key="1">
    <citation type="submission" date="2019-02" db="EMBL/GenBank/DDBJ databases">
        <title>Deep-cultivation of Planctomycetes and their phenomic and genomic characterization uncovers novel biology.</title>
        <authorList>
            <person name="Wiegand S."/>
            <person name="Jogler M."/>
            <person name="Boedeker C."/>
            <person name="Pinto D."/>
            <person name="Vollmers J."/>
            <person name="Rivas-Marin E."/>
            <person name="Kohn T."/>
            <person name="Peeters S.H."/>
            <person name="Heuer A."/>
            <person name="Rast P."/>
            <person name="Oberbeckmann S."/>
            <person name="Bunk B."/>
            <person name="Jeske O."/>
            <person name="Meyerdierks A."/>
            <person name="Storesund J.E."/>
            <person name="Kallscheuer N."/>
            <person name="Luecker S."/>
            <person name="Lage O.M."/>
            <person name="Pohl T."/>
            <person name="Merkel B.J."/>
            <person name="Hornburger P."/>
            <person name="Mueller R.-W."/>
            <person name="Bruemmer F."/>
            <person name="Labrenz M."/>
            <person name="Spormann A.M."/>
            <person name="Op Den Camp H."/>
            <person name="Overmann J."/>
            <person name="Amann R."/>
            <person name="Jetten M.S.M."/>
            <person name="Mascher T."/>
            <person name="Medema M.H."/>
            <person name="Devos D.P."/>
            <person name="Kaster A.-K."/>
            <person name="Ovreas L."/>
            <person name="Rohde M."/>
            <person name="Galperin M.Y."/>
            <person name="Jogler C."/>
        </authorList>
    </citation>
    <scope>NUCLEOTIDE SEQUENCE [LARGE SCALE GENOMIC DNA]</scope>
    <source>
        <strain evidence="3 4">Pla144</strain>
    </source>
</reference>
<dbReference type="EMBL" id="SJPS01000002">
    <property type="protein sequence ID" value="TWU28185.1"/>
    <property type="molecule type" value="Genomic_DNA"/>
</dbReference>
<feature type="domain" description="Glycosyltransferase subfamily 4-like N-terminal" evidence="2">
    <location>
        <begin position="25"/>
        <end position="178"/>
    </location>
</feature>
<dbReference type="RefSeq" id="WP_197530449.1">
    <property type="nucleotide sequence ID" value="NZ_SJPS01000002.1"/>
</dbReference>
<keyword evidence="3" id="KW-0328">Glycosyltransferase</keyword>
<dbReference type="SUPFAM" id="SSF53756">
    <property type="entry name" value="UDP-Glycosyltransferase/glycogen phosphorylase"/>
    <property type="match status" value="1"/>
</dbReference>
<dbReference type="Gene3D" id="3.40.50.2000">
    <property type="entry name" value="Glycogen Phosphorylase B"/>
    <property type="match status" value="2"/>
</dbReference>
<evidence type="ECO:0000313" key="3">
    <source>
        <dbReference type="EMBL" id="TWU28185.1"/>
    </source>
</evidence>
<dbReference type="Pfam" id="PF00534">
    <property type="entry name" value="Glycos_transf_1"/>
    <property type="match status" value="1"/>
</dbReference>
<protein>
    <submittedName>
        <fullName evidence="3">Capsular glucan synthase</fullName>
        <ecNumber evidence="3">2.4.1.21</ecNumber>
    </submittedName>
</protein>
<keyword evidence="3" id="KW-0808">Transferase</keyword>
<comment type="caution">
    <text evidence="3">The sequence shown here is derived from an EMBL/GenBank/DDBJ whole genome shotgun (WGS) entry which is preliminary data.</text>
</comment>
<keyword evidence="4" id="KW-1185">Reference proteome</keyword>
<name>A0A5C6CWE9_9BACT</name>
<dbReference type="EC" id="2.4.1.21" evidence="3"/>
<dbReference type="GO" id="GO:0009011">
    <property type="term" value="F:alpha-1,4-glucan glucosyltransferase (ADP-glucose donor) activity"/>
    <property type="evidence" value="ECO:0007669"/>
    <property type="project" value="UniProtKB-EC"/>
</dbReference>
<evidence type="ECO:0000259" key="1">
    <source>
        <dbReference type="Pfam" id="PF00534"/>
    </source>
</evidence>
<organism evidence="3 4">
    <name type="scientific">Bythopirellula polymerisocia</name>
    <dbReference type="NCBI Taxonomy" id="2528003"/>
    <lineage>
        <taxon>Bacteria</taxon>
        <taxon>Pseudomonadati</taxon>
        <taxon>Planctomycetota</taxon>
        <taxon>Planctomycetia</taxon>
        <taxon>Pirellulales</taxon>
        <taxon>Lacipirellulaceae</taxon>
        <taxon>Bythopirellula</taxon>
    </lineage>
</organism>
<evidence type="ECO:0000259" key="2">
    <source>
        <dbReference type="Pfam" id="PF13439"/>
    </source>
</evidence>
<dbReference type="Proteomes" id="UP000318437">
    <property type="component" value="Unassembled WGS sequence"/>
</dbReference>
<feature type="domain" description="Glycosyl transferase family 1" evidence="1">
    <location>
        <begin position="203"/>
        <end position="351"/>
    </location>
</feature>
<sequence length="382" mass="42607">MNHLEAIKHDRPLTVVQILPALESGGVERGTLEVSAALVERGHRSIVVSAGGRLVEKLQSAGGEHIMLDLGKKSPLTLLQAGKLRRVLQHTQADLVHVRSRMPAWVTLLAWKRMRPESRPRLVTTVHGLNSVNWYSKVMTYGELVIAVSNCCRDYILKNYPNTDPSKVLVIHRGVDAQDFPYDYRPDEAWTSQWNVEFPQLAGKFVVLLPGRLTRFKGHFDFLQAISKLRPSKIPVHGLIVGGVDPRRRQYAESLHSEVTRLGLLDSVTFTGHRSDLREIMCVSDVVVSTSIKPPESFGRTVLEAVKLGRPTLGYDHGGVGEVLGKVYPQGRVPLEDTDAMAEKISAVYRGELPPPEPTNEFDLPTLLAKEIDLYEELVEQV</sequence>
<dbReference type="PANTHER" id="PTHR12526:SF638">
    <property type="entry name" value="SPORE COAT PROTEIN SA"/>
    <property type="match status" value="1"/>
</dbReference>
<dbReference type="Pfam" id="PF13439">
    <property type="entry name" value="Glyco_transf_4"/>
    <property type="match status" value="1"/>
</dbReference>
<proteinExistence type="predicted"/>
<evidence type="ECO:0000313" key="4">
    <source>
        <dbReference type="Proteomes" id="UP000318437"/>
    </source>
</evidence>
<dbReference type="CDD" id="cd03819">
    <property type="entry name" value="GT4_WavL-like"/>
    <property type="match status" value="1"/>
</dbReference>
<dbReference type="InterPro" id="IPR028098">
    <property type="entry name" value="Glyco_trans_4-like_N"/>
</dbReference>
<dbReference type="InterPro" id="IPR001296">
    <property type="entry name" value="Glyco_trans_1"/>
</dbReference>
<gene>
    <name evidence="3" type="primary">glgA_2</name>
    <name evidence="3" type="ORF">Pla144_14720</name>
</gene>
<accession>A0A5C6CWE9</accession>
<dbReference type="PANTHER" id="PTHR12526">
    <property type="entry name" value="GLYCOSYLTRANSFERASE"/>
    <property type="match status" value="1"/>
</dbReference>